<evidence type="ECO:0000313" key="4">
    <source>
        <dbReference type="Proteomes" id="UP000034054"/>
    </source>
</evidence>
<feature type="domain" description="RNA ligase" evidence="2">
    <location>
        <begin position="35"/>
        <end position="195"/>
    </location>
</feature>
<gene>
    <name evidence="3" type="ORF">UY76_C0015G0012</name>
</gene>
<proteinExistence type="predicted"/>
<dbReference type="Proteomes" id="UP000034054">
    <property type="component" value="Unassembled WGS sequence"/>
</dbReference>
<dbReference type="InterPro" id="IPR021122">
    <property type="entry name" value="RNA_ligase_dom_REL/Rnl2"/>
</dbReference>
<dbReference type="AlphaFoldDB" id="A0A0G1XPK2"/>
<dbReference type="SUPFAM" id="SSF56091">
    <property type="entry name" value="DNA ligase/mRNA capping enzyme, catalytic domain"/>
    <property type="match status" value="1"/>
</dbReference>
<organism evidence="3 4">
    <name type="scientific">Candidatus Uhrbacteria bacterium GW2011_GWA2_52_8d</name>
    <dbReference type="NCBI Taxonomy" id="1618979"/>
    <lineage>
        <taxon>Bacteria</taxon>
        <taxon>Candidatus Uhriibacteriota</taxon>
    </lineage>
</organism>
<accession>A0A0G1XPK2</accession>
<feature type="region of interest" description="Disordered" evidence="1">
    <location>
        <begin position="1"/>
        <end position="22"/>
    </location>
</feature>
<dbReference type="Gene3D" id="3.30.470.30">
    <property type="entry name" value="DNA ligase/mRNA capping enzyme"/>
    <property type="match status" value="1"/>
</dbReference>
<dbReference type="EMBL" id="LCRH01000015">
    <property type="protein sequence ID" value="KKW32871.1"/>
    <property type="molecule type" value="Genomic_DNA"/>
</dbReference>
<reference evidence="3 4" key="1">
    <citation type="journal article" date="2015" name="Nature">
        <title>rRNA introns, odd ribosomes, and small enigmatic genomes across a large radiation of phyla.</title>
        <authorList>
            <person name="Brown C.T."/>
            <person name="Hug L.A."/>
            <person name="Thomas B.C."/>
            <person name="Sharon I."/>
            <person name="Castelle C.J."/>
            <person name="Singh A."/>
            <person name="Wilkins M.J."/>
            <person name="Williams K.H."/>
            <person name="Banfield J.F."/>
        </authorList>
    </citation>
    <scope>NUCLEOTIDE SEQUENCE [LARGE SCALE GENOMIC DNA]</scope>
</reference>
<sequence>MESAKYGRTPHLPNSPGGTHDDQRLETAQHFVGRPIVLLEKMDGGNWCITRAACWARSHSGNTRNPIFDPAKALWSQTCRGIDEGVSVFGEWLYYRHSIAYSALPAPYMLFNVRNDVTGVWDSWEDVELQAAALDLPTVPVLWQGIVQSEDELLALVERFANEPSACGGLREGVVVRLAGGIAAVDWGDSIAKWVRKDHIQRDPSTRERNGLL</sequence>
<evidence type="ECO:0000313" key="3">
    <source>
        <dbReference type="EMBL" id="KKW32871.1"/>
    </source>
</evidence>
<protein>
    <recommendedName>
        <fullName evidence="2">RNA ligase domain-containing protein</fullName>
    </recommendedName>
</protein>
<comment type="caution">
    <text evidence="3">The sequence shown here is derived from an EMBL/GenBank/DDBJ whole genome shotgun (WGS) entry which is preliminary data.</text>
</comment>
<dbReference type="InterPro" id="IPR052732">
    <property type="entry name" value="Cell-binding_unc_protein"/>
</dbReference>
<name>A0A0G1XPK2_9BACT</name>
<evidence type="ECO:0000259" key="2">
    <source>
        <dbReference type="Pfam" id="PF09414"/>
    </source>
</evidence>
<dbReference type="PANTHER" id="PTHR43883">
    <property type="entry name" value="SLR0207 PROTEIN"/>
    <property type="match status" value="1"/>
</dbReference>
<evidence type="ECO:0000256" key="1">
    <source>
        <dbReference type="SAM" id="MobiDB-lite"/>
    </source>
</evidence>
<dbReference type="PANTHER" id="PTHR43883:SF1">
    <property type="entry name" value="GLUCONOKINASE"/>
    <property type="match status" value="1"/>
</dbReference>
<dbReference type="Pfam" id="PF09414">
    <property type="entry name" value="RNA_ligase"/>
    <property type="match status" value="1"/>
</dbReference>